<keyword evidence="2" id="KW-1185">Reference proteome</keyword>
<dbReference type="NCBIfam" id="NF038032">
    <property type="entry name" value="CehA_McbA_metalo"/>
    <property type="match status" value="1"/>
</dbReference>
<dbReference type="SUPFAM" id="SSF89550">
    <property type="entry name" value="PHP domain-like"/>
    <property type="match status" value="1"/>
</dbReference>
<dbReference type="InterPro" id="IPR016195">
    <property type="entry name" value="Pol/histidinol_Pase-like"/>
</dbReference>
<evidence type="ECO:0000313" key="2">
    <source>
        <dbReference type="Proteomes" id="UP001595872"/>
    </source>
</evidence>
<accession>A0ABV9U0K7</accession>
<proteinExistence type="predicted"/>
<reference evidence="2" key="1">
    <citation type="journal article" date="2019" name="Int. J. Syst. Evol. Microbiol.">
        <title>The Global Catalogue of Microorganisms (GCM) 10K type strain sequencing project: providing services to taxonomists for standard genome sequencing and annotation.</title>
        <authorList>
            <consortium name="The Broad Institute Genomics Platform"/>
            <consortium name="The Broad Institute Genome Sequencing Center for Infectious Disease"/>
            <person name="Wu L."/>
            <person name="Ma J."/>
        </authorList>
    </citation>
    <scope>NUCLEOTIDE SEQUENCE [LARGE SCALE GENOMIC DNA]</scope>
    <source>
        <strain evidence="2">KLKA75</strain>
    </source>
</reference>
<dbReference type="RefSeq" id="WP_378257904.1">
    <property type="nucleotide sequence ID" value="NZ_JBHSIT010000006.1"/>
</dbReference>
<dbReference type="EMBL" id="JBHSIT010000006">
    <property type="protein sequence ID" value="MFC4909963.1"/>
    <property type="molecule type" value="Genomic_DNA"/>
</dbReference>
<protein>
    <submittedName>
        <fullName evidence="1">CehA/McbA family metallohydrolase</fullName>
    </submittedName>
</protein>
<dbReference type="Gene3D" id="3.20.20.140">
    <property type="entry name" value="Metal-dependent hydrolases"/>
    <property type="match status" value="1"/>
</dbReference>
<organism evidence="1 2">
    <name type="scientific">Actinomadura gamaensis</name>
    <dbReference type="NCBI Taxonomy" id="1763541"/>
    <lineage>
        <taxon>Bacteria</taxon>
        <taxon>Bacillati</taxon>
        <taxon>Actinomycetota</taxon>
        <taxon>Actinomycetes</taxon>
        <taxon>Streptosporangiales</taxon>
        <taxon>Thermomonosporaceae</taxon>
        <taxon>Actinomadura</taxon>
    </lineage>
</organism>
<comment type="caution">
    <text evidence="1">The sequence shown here is derived from an EMBL/GenBank/DDBJ whole genome shotgun (WGS) entry which is preliminary data.</text>
</comment>
<name>A0ABV9U0K7_9ACTN</name>
<evidence type="ECO:0000313" key="1">
    <source>
        <dbReference type="EMBL" id="MFC4909963.1"/>
    </source>
</evidence>
<gene>
    <name evidence="1" type="ORF">ACFPCY_21760</name>
</gene>
<dbReference type="Proteomes" id="UP001595872">
    <property type="component" value="Unassembled WGS sequence"/>
</dbReference>
<sequence length="692" mass="75730">MCGDCTQHEFDVPENVPGSWLEDVPETVRRALAEYRELLAAHGPTWGEDPIHYVRQLEVAPFVPDEREFFVAWFLKAVERAEGPAGPQIEAALNAVDMHEMLRDVLDGDLPDNLAALRLAPGGVRVEARPRPVFARRQRHSTTLLLDSSRDEIVRVEIDGAVHDLKPHGARLVPIASDSRIVVDDADVPLGGLTREVPAARLRVRAGLPCRWTVVGDDGHGWYPPDAPDRHDAHGRPYFHGDDLLLDVPAEPLTVRVTRGAEYEIVEIRVHPAAGEELTVELTPRRRYDAAARGWYGGDMHVHMNWAGNSVGTPEQAAAVQQGEDLHVLNLVAGNVSTVRVYDREALEHWAGRDAPWSTPSHIARFGVEYRNDLLGHLYAFGMETPPELYHTGFLGTDDWPPNAEGIRRLAALGAVLGYSHPFHVPVGEDGPPSEVLSDGRNCSAREIVADAALGLVHSLDVLNHSDIHTTARVYRRLIGAGNRLAVTAGTDTQISFTRRGNQSSPPGWERVYARVEGGLTAASFAEAIRRGRTFATTGPWLELDVDGHGPGDTVDLPATGEAVTVTVRSIGEEVGTVRLLTADGVLAEGPPDELSVRLAVPEPTYVIAVAEGPPHARSMHRAGVYAQTSPVYLHVGGRHVAHEDDVRWCLEYLDGLENMIRTRARLSDARQLADHVNLLEAARAVYRARLG</sequence>